<sequence length="592" mass="66360">MALTPLSGTLGKKRAAHLLRRACFGATLTQVDEFASLTAQEAIGRLFMTDIPEPPLPVDPLTGQEWVVSGTTDANSEGFELEQYFLRWHIGQMLSAGISNEQSLAYAFRERLVVFMHTHFTTKKSVVNSSRALYFQNALFRFYAFDKEDRLVPGDPELVIPDRILVKSFKGLTKKICLDNAMLVFLDGRLNVKGSPNENYARELMELYSIGRGLEGTLPEAEFQGDYINYTEEDVQQAARVLSGFNTDDSFLSVDVDTNLPRGVIKGGGGSHDNGIKTFSTRMGGATIQPDITLQPNGQPNEESMIDEVDQLIEMIYAQPETARNIARKIYRFFIYHEINAGIQSGVIQDIADVFTANDFKLQPTLETLLTSREFYEAGDGVDDDSFGGIIKSPLDMVVGFMRSFGVQAPDYTTDLEGFYSFTGSLLGSVDVQGMDYYEPFEVAGYSAYHQFPLFNRAWITTNYLTNRYNFIRQHLTMETPMELGEVNALEFVQTHIPNATAANARALVIALAGYFLPMSENLTFDANATNEITVERLNFFMNAFLFSPQIDPDPEASWTFRWQNGVDTEVISNQLTNLLNAMLQSPEYQLM</sequence>
<keyword evidence="2" id="KW-1185">Reference proteome</keyword>
<dbReference type="InterPro" id="IPR014917">
    <property type="entry name" value="DUF1800"/>
</dbReference>
<evidence type="ECO:0000313" key="1">
    <source>
        <dbReference type="EMBL" id="WOK05405.1"/>
    </source>
</evidence>
<name>A0ABZ0IM62_9BACT</name>
<dbReference type="Pfam" id="PF08811">
    <property type="entry name" value="DUF1800"/>
    <property type="match status" value="1"/>
</dbReference>
<protein>
    <submittedName>
        <fullName evidence="1">DUF1800 family protein</fullName>
    </submittedName>
</protein>
<dbReference type="EMBL" id="CP136051">
    <property type="protein sequence ID" value="WOK05405.1"/>
    <property type="molecule type" value="Genomic_DNA"/>
</dbReference>
<reference evidence="1 2" key="1">
    <citation type="journal article" date="2023" name="Microbiol. Resour. Announc.">
        <title>Complete Genome Sequence of Imperialibacter roseus strain P4T.</title>
        <authorList>
            <person name="Tizabi D.R."/>
            <person name="Bachvaroff T."/>
            <person name="Hill R.T."/>
        </authorList>
    </citation>
    <scope>NUCLEOTIDE SEQUENCE [LARGE SCALE GENOMIC DNA]</scope>
    <source>
        <strain evidence="1 2">P4T</strain>
    </source>
</reference>
<gene>
    <name evidence="1" type="ORF">RT717_20195</name>
</gene>
<evidence type="ECO:0000313" key="2">
    <source>
        <dbReference type="Proteomes" id="UP001302349"/>
    </source>
</evidence>
<dbReference type="RefSeq" id="WP_317488165.1">
    <property type="nucleotide sequence ID" value="NZ_CP136051.1"/>
</dbReference>
<proteinExistence type="predicted"/>
<organism evidence="1 2">
    <name type="scientific">Imperialibacter roseus</name>
    <dbReference type="NCBI Taxonomy" id="1324217"/>
    <lineage>
        <taxon>Bacteria</taxon>
        <taxon>Pseudomonadati</taxon>
        <taxon>Bacteroidota</taxon>
        <taxon>Cytophagia</taxon>
        <taxon>Cytophagales</taxon>
        <taxon>Flammeovirgaceae</taxon>
        <taxon>Imperialibacter</taxon>
    </lineage>
</organism>
<dbReference type="Proteomes" id="UP001302349">
    <property type="component" value="Chromosome"/>
</dbReference>
<accession>A0ABZ0IM62</accession>